<comment type="caution">
    <text evidence="2">The sequence shown here is derived from an EMBL/GenBank/DDBJ whole genome shotgun (WGS) entry which is preliminary data.</text>
</comment>
<gene>
    <name evidence="2" type="ORF">N7U62_03890</name>
</gene>
<proteinExistence type="predicted"/>
<dbReference type="Pfam" id="PF11827">
    <property type="entry name" value="DUF3347"/>
    <property type="match status" value="1"/>
</dbReference>
<dbReference type="InterPro" id="IPR021782">
    <property type="entry name" value="DUF3347"/>
</dbReference>
<evidence type="ECO:0000259" key="1">
    <source>
        <dbReference type="Pfam" id="PF11827"/>
    </source>
</evidence>
<evidence type="ECO:0000313" key="3">
    <source>
        <dbReference type="Proteomes" id="UP001300692"/>
    </source>
</evidence>
<reference evidence="2 3" key="1">
    <citation type="submission" date="2022-10" db="EMBL/GenBank/DDBJ databases">
        <title>Comparative genomics and taxonomic characterization of three novel marine species of genus Reichenbachiella exhibiting antioxidant and polysaccharide degradation activities.</title>
        <authorList>
            <person name="Muhammad N."/>
            <person name="Lee Y.-J."/>
            <person name="Ko J."/>
            <person name="Kim S.-G."/>
        </authorList>
    </citation>
    <scope>NUCLEOTIDE SEQUENCE [LARGE SCALE GENOMIC DNA]</scope>
    <source>
        <strain evidence="2 3">ABR2-5</strain>
    </source>
</reference>
<dbReference type="PROSITE" id="PS51257">
    <property type="entry name" value="PROKAR_LIPOPROTEIN"/>
    <property type="match status" value="1"/>
</dbReference>
<dbReference type="Proteomes" id="UP001300692">
    <property type="component" value="Unassembled WGS sequence"/>
</dbReference>
<name>A0ABT3CQ92_9BACT</name>
<sequence>MKNLALIPLLFVLIACQSKKNETEKSYMVENTELSAAKTEKEDLKFKSTGIQTIYSAYASLRDALVETDFETAKKYAQQLSIALESESKMQEAGIASNIFSAGEIEIARRHFYELNEGMEAILEGNIESGKINKCYCPMALDNKGASWFSTKDEINNPYFGDKMLKCGVIKKTLE</sequence>
<dbReference type="EMBL" id="JAOYOD010000001">
    <property type="protein sequence ID" value="MCV9385787.1"/>
    <property type="molecule type" value="Genomic_DNA"/>
</dbReference>
<feature type="domain" description="DUF3347" evidence="1">
    <location>
        <begin position="54"/>
        <end position="125"/>
    </location>
</feature>
<accession>A0ABT3CQ92</accession>
<dbReference type="RefSeq" id="WP_264136570.1">
    <property type="nucleotide sequence ID" value="NZ_JAOYOD010000001.1"/>
</dbReference>
<keyword evidence="3" id="KW-1185">Reference proteome</keyword>
<organism evidence="2 3">
    <name type="scientific">Reichenbachiella ulvae</name>
    <dbReference type="NCBI Taxonomy" id="2980104"/>
    <lineage>
        <taxon>Bacteria</taxon>
        <taxon>Pseudomonadati</taxon>
        <taxon>Bacteroidota</taxon>
        <taxon>Cytophagia</taxon>
        <taxon>Cytophagales</taxon>
        <taxon>Reichenbachiellaceae</taxon>
        <taxon>Reichenbachiella</taxon>
    </lineage>
</organism>
<protein>
    <submittedName>
        <fullName evidence="2">DUF3347 domain-containing protein</fullName>
    </submittedName>
</protein>
<evidence type="ECO:0000313" key="2">
    <source>
        <dbReference type="EMBL" id="MCV9385787.1"/>
    </source>
</evidence>